<protein>
    <recommendedName>
        <fullName evidence="5">C-type lectin domain-containing protein</fullName>
    </recommendedName>
</protein>
<dbReference type="Pfam" id="PF00059">
    <property type="entry name" value="Lectin_C"/>
    <property type="match status" value="1"/>
</dbReference>
<dbReference type="InterPro" id="IPR018378">
    <property type="entry name" value="C-type_lectin_CS"/>
</dbReference>
<dbReference type="SMART" id="SM00034">
    <property type="entry name" value="CLECT"/>
    <property type="match status" value="1"/>
</dbReference>
<keyword evidence="7" id="KW-1185">Reference proteome</keyword>
<dbReference type="InterPro" id="IPR016186">
    <property type="entry name" value="C-type_lectin-like/link_sf"/>
</dbReference>
<feature type="coiled-coil region" evidence="3">
    <location>
        <begin position="122"/>
        <end position="149"/>
    </location>
</feature>
<evidence type="ECO:0000313" key="7">
    <source>
        <dbReference type="Proteomes" id="UP000694580"/>
    </source>
</evidence>
<organism evidence="6 7">
    <name type="scientific">Denticeps clupeoides</name>
    <name type="common">denticle herring</name>
    <dbReference type="NCBI Taxonomy" id="299321"/>
    <lineage>
        <taxon>Eukaryota</taxon>
        <taxon>Metazoa</taxon>
        <taxon>Chordata</taxon>
        <taxon>Craniata</taxon>
        <taxon>Vertebrata</taxon>
        <taxon>Euteleostomi</taxon>
        <taxon>Actinopterygii</taxon>
        <taxon>Neopterygii</taxon>
        <taxon>Teleostei</taxon>
        <taxon>Clupei</taxon>
        <taxon>Clupeiformes</taxon>
        <taxon>Denticipitoidei</taxon>
        <taxon>Denticipitidae</taxon>
        <taxon>Denticeps</taxon>
    </lineage>
</organism>
<dbReference type="Ensembl" id="ENSDCDT00010011903.1">
    <property type="protein sequence ID" value="ENSDCDP00010011378.1"/>
    <property type="gene ID" value="ENSDCDG00010005048.1"/>
</dbReference>
<keyword evidence="4" id="KW-0472">Membrane</keyword>
<dbReference type="PROSITE" id="PS50041">
    <property type="entry name" value="C_TYPE_LECTIN_2"/>
    <property type="match status" value="1"/>
</dbReference>
<keyword evidence="1" id="KW-0430">Lectin</keyword>
<reference evidence="6" key="2">
    <citation type="submission" date="2025-08" db="UniProtKB">
        <authorList>
            <consortium name="Ensembl"/>
        </authorList>
    </citation>
    <scope>IDENTIFICATION</scope>
</reference>
<dbReference type="InterPro" id="IPR050111">
    <property type="entry name" value="C-type_lectin/snaclec_domain"/>
</dbReference>
<dbReference type="GeneTree" id="ENSGT01020000230338"/>
<dbReference type="AlphaFoldDB" id="A0AAY4ARC7"/>
<reference evidence="6 7" key="1">
    <citation type="submission" date="2020-06" db="EMBL/GenBank/DDBJ databases">
        <authorList>
            <consortium name="Wellcome Sanger Institute Data Sharing"/>
        </authorList>
    </citation>
    <scope>NUCLEOTIDE SEQUENCE [LARGE SCALE GENOMIC DNA]</scope>
</reference>
<dbReference type="CDD" id="cd03590">
    <property type="entry name" value="CLECT_DC-SIGN_like"/>
    <property type="match status" value="1"/>
</dbReference>
<sequence>MDDQGEGLVMDDGVCANITASELWRTTGYGRGRRKRTSCSRRAAVCLGLLALVLLSVTTGLCIKYRTERDQILNRYTGLPENAIGNYSRMERLEVQLETSYTSMAEKKDRLKANCTATAEERDQLASDKRTLEAKVTQLENQLKRLDGQIFHSATKDVWRESRKYCRENGGDLVVINNRKKQFEINEMSQNGWIGLSDESEEGKWRWVDGTTPTDKFWDRGQPDIWDEVDEDCVVFHTNVNNPLLTWHDHACSTKHLAICEKSAFQ</sequence>
<reference evidence="6" key="3">
    <citation type="submission" date="2025-09" db="UniProtKB">
        <authorList>
            <consortium name="Ensembl"/>
        </authorList>
    </citation>
    <scope>IDENTIFICATION</scope>
</reference>
<evidence type="ECO:0000256" key="3">
    <source>
        <dbReference type="SAM" id="Coils"/>
    </source>
</evidence>
<dbReference type="Gene3D" id="3.10.100.10">
    <property type="entry name" value="Mannose-Binding Protein A, subunit A"/>
    <property type="match status" value="1"/>
</dbReference>
<name>A0AAY4ARC7_9TELE</name>
<feature type="transmembrane region" description="Helical" evidence="4">
    <location>
        <begin position="43"/>
        <end position="61"/>
    </location>
</feature>
<dbReference type="InterPro" id="IPR033989">
    <property type="entry name" value="CD209-like_CTLD"/>
</dbReference>
<dbReference type="Proteomes" id="UP000694580">
    <property type="component" value="Chromosome 9"/>
</dbReference>
<dbReference type="GeneID" id="114796964"/>
<dbReference type="InterPro" id="IPR016187">
    <property type="entry name" value="CTDL_fold"/>
</dbReference>
<dbReference type="GO" id="GO:0030246">
    <property type="term" value="F:carbohydrate binding"/>
    <property type="evidence" value="ECO:0007669"/>
    <property type="project" value="UniProtKB-KW"/>
</dbReference>
<evidence type="ECO:0000256" key="2">
    <source>
        <dbReference type="ARBA" id="ARBA00023157"/>
    </source>
</evidence>
<dbReference type="SUPFAM" id="SSF56436">
    <property type="entry name" value="C-type lectin-like"/>
    <property type="match status" value="1"/>
</dbReference>
<evidence type="ECO:0000256" key="4">
    <source>
        <dbReference type="SAM" id="Phobius"/>
    </source>
</evidence>
<keyword evidence="4" id="KW-1133">Transmembrane helix</keyword>
<keyword evidence="4" id="KW-0812">Transmembrane</keyword>
<dbReference type="PANTHER" id="PTHR22803">
    <property type="entry name" value="MANNOSE, PHOSPHOLIPASE, LECTIN RECEPTOR RELATED"/>
    <property type="match status" value="1"/>
</dbReference>
<keyword evidence="3" id="KW-0175">Coiled coil</keyword>
<proteinExistence type="predicted"/>
<dbReference type="RefSeq" id="XP_028847358.1">
    <property type="nucleotide sequence ID" value="XM_028991525.1"/>
</dbReference>
<accession>A0AAY4ARC7</accession>
<feature type="domain" description="C-type lectin" evidence="5">
    <location>
        <begin position="159"/>
        <end position="261"/>
    </location>
</feature>
<gene>
    <name evidence="6" type="primary">LOC114796964</name>
</gene>
<dbReference type="PROSITE" id="PS00615">
    <property type="entry name" value="C_TYPE_LECTIN_1"/>
    <property type="match status" value="1"/>
</dbReference>
<keyword evidence="2" id="KW-1015">Disulfide bond</keyword>
<dbReference type="InterPro" id="IPR001304">
    <property type="entry name" value="C-type_lectin-like"/>
</dbReference>
<evidence type="ECO:0000313" key="6">
    <source>
        <dbReference type="Ensembl" id="ENSDCDP00010011378.1"/>
    </source>
</evidence>
<evidence type="ECO:0000256" key="1">
    <source>
        <dbReference type="ARBA" id="ARBA00022734"/>
    </source>
</evidence>
<dbReference type="SUPFAM" id="SSF144284">
    <property type="entry name" value="Sec2 N-terminal region"/>
    <property type="match status" value="1"/>
</dbReference>
<evidence type="ECO:0000259" key="5">
    <source>
        <dbReference type="PROSITE" id="PS50041"/>
    </source>
</evidence>